<gene>
    <name evidence="6" type="primary">psuG</name>
    <name evidence="7" type="ORF">ATC03_14525</name>
</gene>
<dbReference type="PANTHER" id="PTHR42909">
    <property type="entry name" value="ZGC:136858"/>
    <property type="match status" value="1"/>
</dbReference>
<keyword evidence="5 6" id="KW-0326">Glycosidase</keyword>
<feature type="binding site" evidence="6">
    <location>
        <position position="149"/>
    </location>
    <ligand>
        <name>Mn(2+)</name>
        <dbReference type="ChEBI" id="CHEBI:29035"/>
    </ligand>
</feature>
<reference evidence="7 8" key="1">
    <citation type="journal article" date="2016" name="Int. J. Syst. Evol. Microbiol.">
        <title>Agromyces aureus sp. nov., isolated from the rhizosphere of Salix caprea L. grown in a heavy-metal-contaminated soil.</title>
        <authorList>
            <person name="Corretto E."/>
            <person name="Antonielli L."/>
            <person name="Sessitsch A."/>
            <person name="Compant S."/>
            <person name="Gorfer M."/>
            <person name="Kuffner M."/>
            <person name="Brader G."/>
        </authorList>
    </citation>
    <scope>NUCLEOTIDE SEQUENCE [LARGE SCALE GENOMIC DNA]</scope>
    <source>
        <strain evidence="7 8">AR33</strain>
    </source>
</reference>
<feature type="active site" description="Nucleophile" evidence="6">
    <location>
        <position position="170"/>
    </location>
</feature>
<evidence type="ECO:0000256" key="6">
    <source>
        <dbReference type="HAMAP-Rule" id="MF_01876"/>
    </source>
</evidence>
<dbReference type="EC" id="4.2.1.70" evidence="6"/>
<sequence>MPDDVPSAIRVSAEVRTALDAGRPVLALESTILTHGLPSPRNLEVGLSSEALVREAGVTPATIGVVDGTPVVGLSPAEIERLCAASGDSGGDRTVVKASLRDLPIARAKHLDAGTTVAATAWLAHRAGIRVMSTGGLGGVHRGASETFDESADLGVLATTPITLVSAGVKSILDIGATLERLETLNIPVVGYRTSRYPAFYVADSGFALDYRIESPADAAALALARDELGLPQAVLVANPVDAEQQLDPAFHDRVLAEALAAASAQGVTGHDTTPFLLDYVQRATDGASLEVNLEVYRGNVALGAEIARAVAG</sequence>
<keyword evidence="2 6" id="KW-0378">Hydrolase</keyword>
<dbReference type="GO" id="GO:0005737">
    <property type="term" value="C:cytoplasm"/>
    <property type="evidence" value="ECO:0007669"/>
    <property type="project" value="TreeGrafter"/>
</dbReference>
<dbReference type="Proteomes" id="UP000078437">
    <property type="component" value="Chromosome"/>
</dbReference>
<comment type="similarity">
    <text evidence="6">Belongs to the pseudouridine-5'-phosphate glycosidase family.</text>
</comment>
<dbReference type="HAMAP" id="MF_01876">
    <property type="entry name" value="PsiMP_glycosidase"/>
    <property type="match status" value="1"/>
</dbReference>
<dbReference type="PANTHER" id="PTHR42909:SF1">
    <property type="entry name" value="CARBOHYDRATE KINASE PFKB DOMAIN-CONTAINING PROTEIN"/>
    <property type="match status" value="1"/>
</dbReference>
<dbReference type="InterPro" id="IPR007342">
    <property type="entry name" value="PsuG"/>
</dbReference>
<dbReference type="RefSeq" id="WP_067882291.1">
    <property type="nucleotide sequence ID" value="NZ_CP013979.1"/>
</dbReference>
<accession>A0A191WKZ4</accession>
<keyword evidence="8" id="KW-1185">Reference proteome</keyword>
<feature type="binding site" evidence="6">
    <location>
        <begin position="151"/>
        <end position="153"/>
    </location>
    <ligand>
        <name>substrate</name>
    </ligand>
</feature>
<evidence type="ECO:0000313" key="7">
    <source>
        <dbReference type="EMBL" id="ANJ28965.1"/>
    </source>
</evidence>
<proteinExistence type="inferred from homology"/>
<dbReference type="OrthoDB" id="9805870at2"/>
<dbReference type="STRING" id="453304.ATC03_14525"/>
<comment type="function">
    <text evidence="6">Catalyzes the reversible cleavage of pseudouridine 5'-phosphate (PsiMP) to ribose 5-phosphate and uracil. Functions biologically in the cleavage direction, as part of a pseudouridine degradation pathway.</text>
</comment>
<dbReference type="SUPFAM" id="SSF110581">
    <property type="entry name" value="Indigoidine synthase A-like"/>
    <property type="match status" value="1"/>
</dbReference>
<dbReference type="EMBL" id="CP013979">
    <property type="protein sequence ID" value="ANJ28965.1"/>
    <property type="molecule type" value="Genomic_DNA"/>
</dbReference>
<feature type="binding site" evidence="6">
    <location>
        <position position="117"/>
    </location>
    <ligand>
        <name>substrate</name>
    </ligand>
</feature>
<keyword evidence="3 6" id="KW-0464">Manganese</keyword>
<dbReference type="Pfam" id="PF04227">
    <property type="entry name" value="Indigoidine_A"/>
    <property type="match status" value="1"/>
</dbReference>
<organism evidence="7 8">
    <name type="scientific">Agromyces aureus</name>
    <dbReference type="NCBI Taxonomy" id="453304"/>
    <lineage>
        <taxon>Bacteria</taxon>
        <taxon>Bacillati</taxon>
        <taxon>Actinomycetota</taxon>
        <taxon>Actinomycetes</taxon>
        <taxon>Micrococcales</taxon>
        <taxon>Microbacteriaceae</taxon>
        <taxon>Agromyces</taxon>
    </lineage>
</organism>
<keyword evidence="4 6" id="KW-0456">Lyase</keyword>
<dbReference type="Gene3D" id="3.40.1790.10">
    <property type="entry name" value="Indigoidine synthase domain"/>
    <property type="match status" value="1"/>
</dbReference>
<evidence type="ECO:0000256" key="3">
    <source>
        <dbReference type="ARBA" id="ARBA00023211"/>
    </source>
</evidence>
<keyword evidence="1 6" id="KW-0479">Metal-binding</keyword>
<name>A0A191WKZ4_9MICO</name>
<dbReference type="AlphaFoldDB" id="A0A191WKZ4"/>
<dbReference type="GO" id="GO:0004730">
    <property type="term" value="F:pseudouridylate synthase activity"/>
    <property type="evidence" value="ECO:0007669"/>
    <property type="project" value="UniProtKB-UniRule"/>
</dbReference>
<evidence type="ECO:0000256" key="4">
    <source>
        <dbReference type="ARBA" id="ARBA00023239"/>
    </source>
</evidence>
<dbReference type="InterPro" id="IPR022830">
    <property type="entry name" value="Indigdn_synthA-like"/>
</dbReference>
<protein>
    <recommendedName>
        <fullName evidence="6">Pseudouridine-5'-phosphate glycosidase</fullName>
        <shortName evidence="6">PsiMP glycosidase</shortName>
        <ecNumber evidence="6">4.2.1.70</ecNumber>
    </recommendedName>
</protein>
<reference evidence="8" key="2">
    <citation type="submission" date="2016-01" db="EMBL/GenBank/DDBJ databases">
        <title>Complete genome sequence of Agromyces aureus AR33T and comparison with related organisms.</title>
        <authorList>
            <person name="Corretto E."/>
            <person name="Antonielli L."/>
            <person name="Sessitsch A."/>
            <person name="Brader G."/>
        </authorList>
    </citation>
    <scope>NUCLEOTIDE SEQUENCE [LARGE SCALE GENOMIC DNA]</scope>
    <source>
        <strain evidence="8">AR33</strain>
    </source>
</reference>
<comment type="subunit">
    <text evidence="6">Homotrimer.</text>
</comment>
<comment type="catalytic activity">
    <reaction evidence="6">
        <text>D-ribose 5-phosphate + uracil = psi-UMP + H2O</text>
        <dbReference type="Rhea" id="RHEA:18337"/>
        <dbReference type="ChEBI" id="CHEBI:15377"/>
        <dbReference type="ChEBI" id="CHEBI:17568"/>
        <dbReference type="ChEBI" id="CHEBI:58380"/>
        <dbReference type="ChEBI" id="CHEBI:78346"/>
        <dbReference type="EC" id="4.2.1.70"/>
    </reaction>
</comment>
<evidence type="ECO:0000256" key="5">
    <source>
        <dbReference type="ARBA" id="ARBA00023295"/>
    </source>
</evidence>
<evidence type="ECO:0000256" key="2">
    <source>
        <dbReference type="ARBA" id="ARBA00022801"/>
    </source>
</evidence>
<dbReference type="GO" id="GO:0046113">
    <property type="term" value="P:nucleobase catabolic process"/>
    <property type="evidence" value="ECO:0007669"/>
    <property type="project" value="UniProtKB-UniRule"/>
</dbReference>
<comment type="cofactor">
    <cofactor evidence="6">
        <name>Mn(2+)</name>
        <dbReference type="ChEBI" id="CHEBI:29035"/>
    </cofactor>
    <text evidence="6">Binds 1 Mn(2+) ion per subunit.</text>
</comment>
<dbReference type="GO" id="GO:0046872">
    <property type="term" value="F:metal ion binding"/>
    <property type="evidence" value="ECO:0007669"/>
    <property type="project" value="UniProtKB-KW"/>
</dbReference>
<evidence type="ECO:0000313" key="8">
    <source>
        <dbReference type="Proteomes" id="UP000078437"/>
    </source>
</evidence>
<evidence type="ECO:0000256" key="1">
    <source>
        <dbReference type="ARBA" id="ARBA00022723"/>
    </source>
</evidence>
<feature type="active site" description="Proton donor" evidence="6">
    <location>
        <position position="29"/>
    </location>
</feature>
<feature type="binding site" evidence="6">
    <location>
        <position position="97"/>
    </location>
    <ligand>
        <name>substrate</name>
    </ligand>
</feature>
<dbReference type="KEGG" id="agy:ATC03_14525"/>
<dbReference type="GO" id="GO:0016798">
    <property type="term" value="F:hydrolase activity, acting on glycosyl bonds"/>
    <property type="evidence" value="ECO:0007669"/>
    <property type="project" value="UniProtKB-KW"/>
</dbReference>